<evidence type="ECO:0000256" key="2">
    <source>
        <dbReference type="ARBA" id="ARBA00034247"/>
    </source>
</evidence>
<dbReference type="GO" id="GO:0052621">
    <property type="term" value="F:diguanylate cyclase activity"/>
    <property type="evidence" value="ECO:0007669"/>
    <property type="project" value="UniProtKB-EC"/>
</dbReference>
<comment type="caution">
    <text evidence="4">The sequence shown here is derived from an EMBL/GenBank/DDBJ whole genome shotgun (WGS) entry which is preliminary data.</text>
</comment>
<dbReference type="OrthoDB" id="9783076at2"/>
<evidence type="ECO:0000313" key="4">
    <source>
        <dbReference type="EMBL" id="EFI35929.1"/>
    </source>
</evidence>
<dbReference type="InterPro" id="IPR050469">
    <property type="entry name" value="Diguanylate_Cyclase"/>
</dbReference>
<dbReference type="CDD" id="cd01949">
    <property type="entry name" value="GGDEF"/>
    <property type="match status" value="1"/>
</dbReference>
<dbReference type="InterPro" id="IPR029787">
    <property type="entry name" value="Nucleotide_cyclase"/>
</dbReference>
<dbReference type="SMART" id="SM00267">
    <property type="entry name" value="GGDEF"/>
    <property type="match status" value="1"/>
</dbReference>
<proteinExistence type="predicted"/>
<dbReference type="Proteomes" id="UP000005496">
    <property type="component" value="Unassembled WGS sequence"/>
</dbReference>
<dbReference type="NCBIfam" id="TIGR00254">
    <property type="entry name" value="GGDEF"/>
    <property type="match status" value="1"/>
</dbReference>
<name>D6SML8_9BACT</name>
<reference evidence="4" key="1">
    <citation type="submission" date="2010-05" db="EMBL/GenBank/DDBJ databases">
        <title>The draft genome of Desulfonatronospira thiodismutans ASO3-1.</title>
        <authorList>
            <consortium name="US DOE Joint Genome Institute (JGI-PGF)"/>
            <person name="Lucas S."/>
            <person name="Copeland A."/>
            <person name="Lapidus A."/>
            <person name="Cheng J.-F."/>
            <person name="Bruce D."/>
            <person name="Goodwin L."/>
            <person name="Pitluck S."/>
            <person name="Chertkov O."/>
            <person name="Brettin T."/>
            <person name="Detter J.C."/>
            <person name="Han C."/>
            <person name="Land M.L."/>
            <person name="Hauser L."/>
            <person name="Kyrpides N."/>
            <person name="Mikhailova N."/>
            <person name="Muyzer G."/>
            <person name="Woyke T."/>
        </authorList>
    </citation>
    <scope>NUCLEOTIDE SEQUENCE [LARGE SCALE GENOMIC DNA]</scope>
    <source>
        <strain evidence="4">ASO3-1</strain>
    </source>
</reference>
<dbReference type="Gene3D" id="3.30.70.270">
    <property type="match status" value="1"/>
</dbReference>
<dbReference type="PANTHER" id="PTHR45138:SF9">
    <property type="entry name" value="DIGUANYLATE CYCLASE DGCM-RELATED"/>
    <property type="match status" value="1"/>
</dbReference>
<gene>
    <name evidence="4" type="ORF">Dthio_PD3371</name>
</gene>
<accession>D6SML8</accession>
<dbReference type="RefSeq" id="WP_008869057.1">
    <property type="nucleotide sequence ID" value="NZ_ACJN02000001.1"/>
</dbReference>
<sequence>MSDARPDPDKGCFSLAIVDIDNSKQINDTYGHYCGDQVLVSFAQVLQDNVRETDAVGRWGGEEFILLLPETGLEAAATACEKIRGIMARSSVCYQDCQIMVTATFGVSQYQVEGGIEETLRYADEAMYRGKQAGRDRVVMAEDR</sequence>
<dbReference type="PANTHER" id="PTHR45138">
    <property type="entry name" value="REGULATORY COMPONENTS OF SENSORY TRANSDUCTION SYSTEM"/>
    <property type="match status" value="1"/>
</dbReference>
<dbReference type="InterPro" id="IPR000160">
    <property type="entry name" value="GGDEF_dom"/>
</dbReference>
<feature type="domain" description="GGDEF" evidence="3">
    <location>
        <begin position="11"/>
        <end position="143"/>
    </location>
</feature>
<dbReference type="eggNOG" id="COG3706">
    <property type="taxonomic scope" value="Bacteria"/>
</dbReference>
<dbReference type="Pfam" id="PF00990">
    <property type="entry name" value="GGDEF"/>
    <property type="match status" value="1"/>
</dbReference>
<keyword evidence="5" id="KW-1185">Reference proteome</keyword>
<dbReference type="EC" id="2.7.7.65" evidence="1"/>
<evidence type="ECO:0000313" key="5">
    <source>
        <dbReference type="Proteomes" id="UP000005496"/>
    </source>
</evidence>
<dbReference type="InterPro" id="IPR043128">
    <property type="entry name" value="Rev_trsase/Diguanyl_cyclase"/>
</dbReference>
<dbReference type="AlphaFoldDB" id="D6SML8"/>
<organism evidence="4 5">
    <name type="scientific">Desulfonatronospira thiodismutans ASO3-1</name>
    <dbReference type="NCBI Taxonomy" id="555779"/>
    <lineage>
        <taxon>Bacteria</taxon>
        <taxon>Pseudomonadati</taxon>
        <taxon>Thermodesulfobacteriota</taxon>
        <taxon>Desulfovibrionia</taxon>
        <taxon>Desulfovibrionales</taxon>
        <taxon>Desulfonatronovibrionaceae</taxon>
        <taxon>Desulfonatronospira</taxon>
    </lineage>
</organism>
<evidence type="ECO:0000259" key="3">
    <source>
        <dbReference type="PROSITE" id="PS50887"/>
    </source>
</evidence>
<evidence type="ECO:0000256" key="1">
    <source>
        <dbReference type="ARBA" id="ARBA00012528"/>
    </source>
</evidence>
<protein>
    <recommendedName>
        <fullName evidence="1">diguanylate cyclase</fullName>
        <ecNumber evidence="1">2.7.7.65</ecNumber>
    </recommendedName>
</protein>
<dbReference type="EMBL" id="ACJN02000001">
    <property type="protein sequence ID" value="EFI35929.1"/>
    <property type="molecule type" value="Genomic_DNA"/>
</dbReference>
<comment type="catalytic activity">
    <reaction evidence="2">
        <text>2 GTP = 3',3'-c-di-GMP + 2 diphosphate</text>
        <dbReference type="Rhea" id="RHEA:24898"/>
        <dbReference type="ChEBI" id="CHEBI:33019"/>
        <dbReference type="ChEBI" id="CHEBI:37565"/>
        <dbReference type="ChEBI" id="CHEBI:58805"/>
        <dbReference type="EC" id="2.7.7.65"/>
    </reaction>
</comment>
<dbReference type="SUPFAM" id="SSF55073">
    <property type="entry name" value="Nucleotide cyclase"/>
    <property type="match status" value="1"/>
</dbReference>
<dbReference type="PROSITE" id="PS50887">
    <property type="entry name" value="GGDEF"/>
    <property type="match status" value="1"/>
</dbReference>